<keyword evidence="2" id="KW-1185">Reference proteome</keyword>
<evidence type="ECO:0000313" key="2">
    <source>
        <dbReference type="Proteomes" id="UP000054350"/>
    </source>
</evidence>
<protein>
    <submittedName>
        <fullName evidence="1">Uncharacterized protein</fullName>
    </submittedName>
</protein>
<reference evidence="1 2" key="1">
    <citation type="submission" date="2009-11" db="EMBL/GenBank/DDBJ databases">
        <title>Annotation of Allomyces macrogynus ATCC 38327.</title>
        <authorList>
            <consortium name="The Broad Institute Genome Sequencing Platform"/>
            <person name="Russ C."/>
            <person name="Cuomo C."/>
            <person name="Burger G."/>
            <person name="Gray M.W."/>
            <person name="Holland P.W.H."/>
            <person name="King N."/>
            <person name="Lang F.B.F."/>
            <person name="Roger A.J."/>
            <person name="Ruiz-Trillo I."/>
            <person name="Young S.K."/>
            <person name="Zeng Q."/>
            <person name="Gargeya S."/>
            <person name="Fitzgerald M."/>
            <person name="Haas B."/>
            <person name="Abouelleil A."/>
            <person name="Alvarado L."/>
            <person name="Arachchi H.M."/>
            <person name="Berlin A."/>
            <person name="Chapman S.B."/>
            <person name="Gearin G."/>
            <person name="Goldberg J."/>
            <person name="Griggs A."/>
            <person name="Gujja S."/>
            <person name="Hansen M."/>
            <person name="Heiman D."/>
            <person name="Howarth C."/>
            <person name="Larimer J."/>
            <person name="Lui A."/>
            <person name="MacDonald P.J.P."/>
            <person name="McCowen C."/>
            <person name="Montmayeur A."/>
            <person name="Murphy C."/>
            <person name="Neiman D."/>
            <person name="Pearson M."/>
            <person name="Priest M."/>
            <person name="Roberts A."/>
            <person name="Saif S."/>
            <person name="Shea T."/>
            <person name="Sisk P."/>
            <person name="Stolte C."/>
            <person name="Sykes S."/>
            <person name="Wortman J."/>
            <person name="Nusbaum C."/>
            <person name="Birren B."/>
        </authorList>
    </citation>
    <scope>NUCLEOTIDE SEQUENCE [LARGE SCALE GENOMIC DNA]</scope>
    <source>
        <strain evidence="1 2">ATCC 38327</strain>
    </source>
</reference>
<gene>
    <name evidence="1" type="ORF">AMAG_20695</name>
</gene>
<dbReference type="AlphaFoldDB" id="A0A0L0TF06"/>
<name>A0A0L0TF06_ALLM3</name>
<sequence>MTDNAPAPASASATHPHDDAVVNTKLQQFLDYYHSCLVENVFARVADPTVLSPREKSAAKRGNCILTTTPPVVQAMVPASEAAAICVHVELASHGFVLLDLFQIDACDVARRDSDRASLLGRVFETMDSLLDTVGGDAHRATLHAAILAKLAEV</sequence>
<dbReference type="OrthoDB" id="10327682at2759"/>
<dbReference type="VEuPathDB" id="FungiDB:AMAG_20695"/>
<reference evidence="2" key="2">
    <citation type="submission" date="2009-11" db="EMBL/GenBank/DDBJ databases">
        <title>The Genome Sequence of Allomyces macrogynus strain ATCC 38327.</title>
        <authorList>
            <consortium name="The Broad Institute Genome Sequencing Platform"/>
            <person name="Russ C."/>
            <person name="Cuomo C."/>
            <person name="Shea T."/>
            <person name="Young S.K."/>
            <person name="Zeng Q."/>
            <person name="Koehrsen M."/>
            <person name="Haas B."/>
            <person name="Borodovsky M."/>
            <person name="Guigo R."/>
            <person name="Alvarado L."/>
            <person name="Berlin A."/>
            <person name="Borenstein D."/>
            <person name="Chen Z."/>
            <person name="Engels R."/>
            <person name="Freedman E."/>
            <person name="Gellesch M."/>
            <person name="Goldberg J."/>
            <person name="Griggs A."/>
            <person name="Gujja S."/>
            <person name="Heiman D."/>
            <person name="Hepburn T."/>
            <person name="Howarth C."/>
            <person name="Jen D."/>
            <person name="Larson L."/>
            <person name="Lewis B."/>
            <person name="Mehta T."/>
            <person name="Park D."/>
            <person name="Pearson M."/>
            <person name="Roberts A."/>
            <person name="Saif S."/>
            <person name="Shenoy N."/>
            <person name="Sisk P."/>
            <person name="Stolte C."/>
            <person name="Sykes S."/>
            <person name="Walk T."/>
            <person name="White J."/>
            <person name="Yandava C."/>
            <person name="Burger G."/>
            <person name="Gray M.W."/>
            <person name="Holland P.W.H."/>
            <person name="King N."/>
            <person name="Lang F.B.F."/>
            <person name="Roger A.J."/>
            <person name="Ruiz-Trillo I."/>
            <person name="Lander E."/>
            <person name="Nusbaum C."/>
        </authorList>
    </citation>
    <scope>NUCLEOTIDE SEQUENCE [LARGE SCALE GENOMIC DNA]</scope>
    <source>
        <strain evidence="2">ATCC 38327</strain>
    </source>
</reference>
<accession>A0A0L0TF06</accession>
<organism evidence="1 2">
    <name type="scientific">Allomyces macrogynus (strain ATCC 38327)</name>
    <name type="common">Allomyces javanicus var. macrogynus</name>
    <dbReference type="NCBI Taxonomy" id="578462"/>
    <lineage>
        <taxon>Eukaryota</taxon>
        <taxon>Fungi</taxon>
        <taxon>Fungi incertae sedis</taxon>
        <taxon>Blastocladiomycota</taxon>
        <taxon>Blastocladiomycetes</taxon>
        <taxon>Blastocladiales</taxon>
        <taxon>Blastocladiaceae</taxon>
        <taxon>Allomyces</taxon>
    </lineage>
</organism>
<evidence type="ECO:0000313" key="1">
    <source>
        <dbReference type="EMBL" id="KNE73169.1"/>
    </source>
</evidence>
<dbReference type="EMBL" id="GG745389">
    <property type="protein sequence ID" value="KNE73169.1"/>
    <property type="molecule type" value="Genomic_DNA"/>
</dbReference>
<proteinExistence type="predicted"/>
<dbReference type="Proteomes" id="UP000054350">
    <property type="component" value="Unassembled WGS sequence"/>
</dbReference>